<proteinExistence type="predicted"/>
<comment type="caution">
    <text evidence="2">The sequence shown here is derived from an EMBL/GenBank/DDBJ whole genome shotgun (WGS) entry which is preliminary data.</text>
</comment>
<feature type="transmembrane region" description="Helical" evidence="1">
    <location>
        <begin position="115"/>
        <end position="140"/>
    </location>
</feature>
<keyword evidence="3" id="KW-1185">Reference proteome</keyword>
<dbReference type="Pfam" id="PF11188">
    <property type="entry name" value="DUF2975"/>
    <property type="match status" value="1"/>
</dbReference>
<dbReference type="InterPro" id="IPR021354">
    <property type="entry name" value="DUF2975"/>
</dbReference>
<dbReference type="Proteomes" id="UP000576969">
    <property type="component" value="Unassembled WGS sequence"/>
</dbReference>
<dbReference type="RefSeq" id="WP_179490647.1">
    <property type="nucleotide sequence ID" value="NZ_JACCBV010000001.1"/>
</dbReference>
<keyword evidence="1" id="KW-1133">Transmembrane helix</keyword>
<feature type="transmembrane region" description="Helical" evidence="1">
    <location>
        <begin position="83"/>
        <end position="109"/>
    </location>
</feature>
<organism evidence="2 3">
    <name type="scientific">Microbacterium immunditiarum</name>
    <dbReference type="NCBI Taxonomy" id="337480"/>
    <lineage>
        <taxon>Bacteria</taxon>
        <taxon>Bacillati</taxon>
        <taxon>Actinomycetota</taxon>
        <taxon>Actinomycetes</taxon>
        <taxon>Micrococcales</taxon>
        <taxon>Microbacteriaceae</taxon>
        <taxon>Microbacterium</taxon>
    </lineage>
</organism>
<dbReference type="EMBL" id="JACCBV010000001">
    <property type="protein sequence ID" value="NYE20588.1"/>
    <property type="molecule type" value="Genomic_DNA"/>
</dbReference>
<accession>A0A7Y9KLS7</accession>
<name>A0A7Y9KLS7_9MICO</name>
<feature type="transmembrane region" description="Helical" evidence="1">
    <location>
        <begin position="49"/>
        <end position="71"/>
    </location>
</feature>
<keyword evidence="1" id="KW-0812">Transmembrane</keyword>
<dbReference type="AlphaFoldDB" id="A0A7Y9KLS7"/>
<sequence>MNGWVTGLAKLACALLVLLLIPVQAVIIPLAASETMANFPGYHPLAIAGIVWAIVAVACIQSVLVLLWVLLSMVGRGRIFVPTALGVLTAMAWVAAVFTGLMALAFAALTVTSALPGLVAIGLIAGALIGVMAFLVFIVIRGLLSTATSYAAELAEVI</sequence>
<evidence type="ECO:0000313" key="2">
    <source>
        <dbReference type="EMBL" id="NYE20588.1"/>
    </source>
</evidence>
<reference evidence="2 3" key="1">
    <citation type="submission" date="2020-07" db="EMBL/GenBank/DDBJ databases">
        <title>Sequencing the genomes of 1000 actinobacteria strains.</title>
        <authorList>
            <person name="Klenk H.-P."/>
        </authorList>
    </citation>
    <scope>NUCLEOTIDE SEQUENCE [LARGE SCALE GENOMIC DNA]</scope>
    <source>
        <strain evidence="2 3">DSM 24662</strain>
    </source>
</reference>
<evidence type="ECO:0000256" key="1">
    <source>
        <dbReference type="SAM" id="Phobius"/>
    </source>
</evidence>
<gene>
    <name evidence="2" type="ORF">BJ991_002616</name>
</gene>
<protein>
    <recommendedName>
        <fullName evidence="4">DUF2975 domain-containing protein</fullName>
    </recommendedName>
</protein>
<keyword evidence="1" id="KW-0472">Membrane</keyword>
<evidence type="ECO:0000313" key="3">
    <source>
        <dbReference type="Proteomes" id="UP000576969"/>
    </source>
</evidence>
<evidence type="ECO:0008006" key="4">
    <source>
        <dbReference type="Google" id="ProtNLM"/>
    </source>
</evidence>